<accession>A0AAN9Y8I0</accession>
<dbReference type="InterPro" id="IPR019133">
    <property type="entry name" value="MIC60"/>
</dbReference>
<dbReference type="PANTHER" id="PTHR15415">
    <property type="entry name" value="MITOFILIN"/>
    <property type="match status" value="1"/>
</dbReference>
<evidence type="ECO:0000256" key="4">
    <source>
        <dbReference type="ARBA" id="ARBA00022989"/>
    </source>
</evidence>
<evidence type="ECO:0000256" key="6">
    <source>
        <dbReference type="ARBA" id="ARBA00023136"/>
    </source>
</evidence>
<evidence type="ECO:0000256" key="1">
    <source>
        <dbReference type="ARBA" id="ARBA00010877"/>
    </source>
</evidence>
<proteinExistence type="inferred from homology"/>
<comment type="subunit">
    <text evidence="7">Component of the mitochondrial contact site and cristae organizing system (MICOS) complex.</text>
</comment>
<evidence type="ECO:0000313" key="11">
    <source>
        <dbReference type="Proteomes" id="UP001367676"/>
    </source>
</evidence>
<keyword evidence="2 7" id="KW-0812">Transmembrane</keyword>
<protein>
    <recommendedName>
        <fullName evidence="7">MICOS complex subunit MIC60</fullName>
    </recommendedName>
    <alternativeName>
        <fullName evidence="7">Mitofilin</fullName>
    </alternativeName>
</protein>
<evidence type="ECO:0000256" key="8">
    <source>
        <dbReference type="SAM" id="Coils"/>
    </source>
</evidence>
<keyword evidence="3 7" id="KW-0999">Mitochondrion inner membrane</keyword>
<keyword evidence="11" id="KW-1185">Reference proteome</keyword>
<feature type="compositionally biased region" description="Basic and acidic residues" evidence="9">
    <location>
        <begin position="129"/>
        <end position="142"/>
    </location>
</feature>
<keyword evidence="8" id="KW-0175">Coiled coil</keyword>
<reference evidence="10 11" key="1">
    <citation type="submission" date="2024-03" db="EMBL/GenBank/DDBJ databases">
        <title>Adaptation during the transition from Ophiocordyceps entomopathogen to insect associate is accompanied by gene loss and intensified selection.</title>
        <authorList>
            <person name="Ward C.M."/>
            <person name="Onetto C.A."/>
            <person name="Borneman A.R."/>
        </authorList>
    </citation>
    <scope>NUCLEOTIDE SEQUENCE [LARGE SCALE GENOMIC DNA]</scope>
    <source>
        <strain evidence="10">AWRI1</strain>
        <tissue evidence="10">Single Adult Female</tissue>
    </source>
</reference>
<keyword evidence="4" id="KW-1133">Transmembrane helix</keyword>
<evidence type="ECO:0000256" key="2">
    <source>
        <dbReference type="ARBA" id="ARBA00022692"/>
    </source>
</evidence>
<dbReference type="Proteomes" id="UP001367676">
    <property type="component" value="Unassembled WGS sequence"/>
</dbReference>
<evidence type="ECO:0000256" key="7">
    <source>
        <dbReference type="RuleBase" id="RU363000"/>
    </source>
</evidence>
<evidence type="ECO:0000313" key="10">
    <source>
        <dbReference type="EMBL" id="KAK7601400.1"/>
    </source>
</evidence>
<dbReference type="Pfam" id="PF09731">
    <property type="entry name" value="Mitofilin"/>
    <property type="match status" value="1"/>
</dbReference>
<dbReference type="AlphaFoldDB" id="A0AAN9Y8I0"/>
<name>A0AAN9Y8I0_9HEMI</name>
<feature type="coiled-coil region" evidence="8">
    <location>
        <begin position="170"/>
        <end position="197"/>
    </location>
</feature>
<evidence type="ECO:0000256" key="5">
    <source>
        <dbReference type="ARBA" id="ARBA00023128"/>
    </source>
</evidence>
<evidence type="ECO:0000256" key="3">
    <source>
        <dbReference type="ARBA" id="ARBA00022792"/>
    </source>
</evidence>
<comment type="subcellular location">
    <subcellularLocation>
        <location evidence="7">Mitochondrion inner membrane</location>
        <topology evidence="7">Single-pass membrane protein</topology>
    </subcellularLocation>
</comment>
<dbReference type="PANTHER" id="PTHR15415:SF7">
    <property type="entry name" value="MICOS COMPLEX SUBUNIT MIC60"/>
    <property type="match status" value="1"/>
</dbReference>
<feature type="region of interest" description="Disordered" evidence="9">
    <location>
        <begin position="84"/>
        <end position="153"/>
    </location>
</feature>
<dbReference type="GO" id="GO:0042407">
    <property type="term" value="P:cristae formation"/>
    <property type="evidence" value="ECO:0007669"/>
    <property type="project" value="TreeGrafter"/>
</dbReference>
<comment type="function">
    <text evidence="7">Component of the MICOS complex, a large protein complex of the mitochondrial inner membrane that plays crucial roles in the maintenance of crista junctions, inner membrane architecture, and formation of contact sites to the outer membrane.</text>
</comment>
<comment type="caution">
    <text evidence="10">The sequence shown here is derived from an EMBL/GenBank/DDBJ whole genome shotgun (WGS) entry which is preliminary data.</text>
</comment>
<dbReference type="EMBL" id="JBBCAQ010000010">
    <property type="protein sequence ID" value="KAK7601400.1"/>
    <property type="molecule type" value="Genomic_DNA"/>
</dbReference>
<organism evidence="10 11">
    <name type="scientific">Parthenolecanium corni</name>
    <dbReference type="NCBI Taxonomy" id="536013"/>
    <lineage>
        <taxon>Eukaryota</taxon>
        <taxon>Metazoa</taxon>
        <taxon>Ecdysozoa</taxon>
        <taxon>Arthropoda</taxon>
        <taxon>Hexapoda</taxon>
        <taxon>Insecta</taxon>
        <taxon>Pterygota</taxon>
        <taxon>Neoptera</taxon>
        <taxon>Paraneoptera</taxon>
        <taxon>Hemiptera</taxon>
        <taxon>Sternorrhyncha</taxon>
        <taxon>Coccoidea</taxon>
        <taxon>Coccidae</taxon>
        <taxon>Parthenolecanium</taxon>
    </lineage>
</organism>
<gene>
    <name evidence="10" type="ORF">V9T40_008841</name>
</gene>
<comment type="similarity">
    <text evidence="1 7">Belongs to the MICOS complex subunit Mic60 family.</text>
</comment>
<sequence>MRSSFLKYVVLTAGGSIALSGGAIAYAKYDPKFRKILEEKVPGSNAFIKFIYQEDKSYLDSVKGSISNTSENVVSSVYKLVGKNDKHETPKEQVSSPPSLLKINKPTSESKQTEKKTETTVKPVSHNEQSLKEVSAPKKSETDQPPPVKQSDDYEKYNVAKLEKQAVEAAKEATLAYTAALNELKDYRDEVTNLIEKSVSKDDYNIWFKIREKTQLKDTVIENAEDKSETAMKKIEHLKLLINDPKIQFDPQIRSSIEYNIKNVLSDLIYTKALFSQERDNSSITDKFTKKVEESRLQLSKQLGVLFPSILVDSELIVSEEELDLFVLYTCQLLNFYQKELQKLETIGEARINQIIEESKAGSSNLIKDVVELETEKLKREFAQELIKQELKLKMEFEKELINNLRRQIEVHADHVEEIVSLKDTETNRKIEQAIAERVDDTKINYNRQLAKIIGRMKGLDAALKEKMVAEKQAKHSQRLWSACQSLILTIQAGTNTKPWDEQLKPLENEISSISEAAAEGDALVSAVVASIPSTARSRGVFSELALRDRFLRVEKLAYRLANLPEGTASIPAILLSYLQSFLLIKPSSPIPPAELANEPFDSSSLNNYDVLYRARYWLDRGDFQQTLRYMNLLKGAARVIANEWMNETRIHLETKQAANLLLAHAVYSSHVYSQNSS</sequence>
<keyword evidence="5 7" id="KW-0496">Mitochondrion</keyword>
<evidence type="ECO:0000256" key="9">
    <source>
        <dbReference type="SAM" id="MobiDB-lite"/>
    </source>
</evidence>
<keyword evidence="6" id="KW-0472">Membrane</keyword>
<dbReference type="GO" id="GO:0061617">
    <property type="term" value="C:MICOS complex"/>
    <property type="evidence" value="ECO:0007669"/>
    <property type="project" value="TreeGrafter"/>
</dbReference>